<dbReference type="RefSeq" id="WP_073302577.1">
    <property type="nucleotide sequence ID" value="NZ_FRAW01000003.1"/>
</dbReference>
<accession>A0A1M6QW71</accession>
<dbReference type="Pfam" id="PF10881">
    <property type="entry name" value="DUF2726"/>
    <property type="match status" value="1"/>
</dbReference>
<organism evidence="5 6">
    <name type="scientific">Fibrobacter intestinalis</name>
    <dbReference type="NCBI Taxonomy" id="28122"/>
    <lineage>
        <taxon>Bacteria</taxon>
        <taxon>Pseudomonadati</taxon>
        <taxon>Fibrobacterota</taxon>
        <taxon>Fibrobacteria</taxon>
        <taxon>Fibrobacterales</taxon>
        <taxon>Fibrobacteraceae</taxon>
        <taxon>Fibrobacter</taxon>
    </lineage>
</organism>
<dbReference type="PANTHER" id="PTHR10887:SF495">
    <property type="entry name" value="HELICASE SENATAXIN ISOFORM X1-RELATED"/>
    <property type="match status" value="1"/>
</dbReference>
<evidence type="ECO:0000313" key="5">
    <source>
        <dbReference type="EMBL" id="SHK24445.1"/>
    </source>
</evidence>
<evidence type="ECO:0000256" key="1">
    <source>
        <dbReference type="SAM" id="Coils"/>
    </source>
</evidence>
<feature type="domain" description="DUF2726" evidence="2">
    <location>
        <begin position="883"/>
        <end position="999"/>
    </location>
</feature>
<dbReference type="InterPro" id="IPR027417">
    <property type="entry name" value="P-loop_NTPase"/>
</dbReference>
<dbReference type="Gene3D" id="3.40.960.10">
    <property type="entry name" value="VSR Endonuclease"/>
    <property type="match status" value="1"/>
</dbReference>
<name>A0A1M6QW71_9BACT</name>
<protein>
    <submittedName>
        <fullName evidence="5">Superfamily I DNA and/or RNA helicase</fullName>
    </submittedName>
</protein>
<dbReference type="Pfam" id="PF13087">
    <property type="entry name" value="AAA_12"/>
    <property type="match status" value="1"/>
</dbReference>
<feature type="domain" description="DNA2/NAM7 helicase helicase" evidence="3">
    <location>
        <begin position="335"/>
        <end position="643"/>
    </location>
</feature>
<feature type="domain" description="DNA2/NAM7 helicase-like C-terminal" evidence="4">
    <location>
        <begin position="676"/>
        <end position="838"/>
    </location>
</feature>
<gene>
    <name evidence="5" type="ORF">SAMN05720469_10323</name>
</gene>
<dbReference type="InterPro" id="IPR047187">
    <property type="entry name" value="SF1_C_Upf1"/>
</dbReference>
<dbReference type="InterPro" id="IPR024402">
    <property type="entry name" value="DUF2726"/>
</dbReference>
<dbReference type="SUPFAM" id="SSF52540">
    <property type="entry name" value="P-loop containing nucleoside triphosphate hydrolases"/>
    <property type="match status" value="1"/>
</dbReference>
<dbReference type="PANTHER" id="PTHR10887">
    <property type="entry name" value="DNA2/NAM7 HELICASE FAMILY"/>
    <property type="match status" value="1"/>
</dbReference>
<dbReference type="EMBL" id="FRAW01000003">
    <property type="protein sequence ID" value="SHK24445.1"/>
    <property type="molecule type" value="Genomic_DNA"/>
</dbReference>
<evidence type="ECO:0000259" key="4">
    <source>
        <dbReference type="Pfam" id="PF13087"/>
    </source>
</evidence>
<keyword evidence="5" id="KW-0067">ATP-binding</keyword>
<feature type="coiled-coil region" evidence="1">
    <location>
        <begin position="444"/>
        <end position="475"/>
    </location>
</feature>
<dbReference type="CDD" id="cd17934">
    <property type="entry name" value="DEXXQc_Upf1-like"/>
    <property type="match status" value="1"/>
</dbReference>
<evidence type="ECO:0000259" key="2">
    <source>
        <dbReference type="Pfam" id="PF10881"/>
    </source>
</evidence>
<dbReference type="InterPro" id="IPR041679">
    <property type="entry name" value="DNA2/NAM7-like_C"/>
</dbReference>
<dbReference type="AlphaFoldDB" id="A0A1M6QW71"/>
<evidence type="ECO:0000313" key="6">
    <source>
        <dbReference type="Proteomes" id="UP000184275"/>
    </source>
</evidence>
<dbReference type="GO" id="GO:0004386">
    <property type="term" value="F:helicase activity"/>
    <property type="evidence" value="ECO:0007669"/>
    <property type="project" value="UniProtKB-KW"/>
</dbReference>
<dbReference type="Pfam" id="PF13086">
    <property type="entry name" value="AAA_11"/>
    <property type="match status" value="1"/>
</dbReference>
<dbReference type="Proteomes" id="UP000184275">
    <property type="component" value="Unassembled WGS sequence"/>
</dbReference>
<dbReference type="InterPro" id="IPR041677">
    <property type="entry name" value="DNA2/NAM7_AAA_11"/>
</dbReference>
<evidence type="ECO:0000259" key="3">
    <source>
        <dbReference type="Pfam" id="PF13086"/>
    </source>
</evidence>
<reference evidence="6" key="1">
    <citation type="submission" date="2016-11" db="EMBL/GenBank/DDBJ databases">
        <authorList>
            <person name="Varghese N."/>
            <person name="Submissions S."/>
        </authorList>
    </citation>
    <scope>NUCLEOTIDE SEQUENCE [LARGE SCALE GENOMIC DNA]</scope>
    <source>
        <strain evidence="6">UWOS</strain>
    </source>
</reference>
<sequence length="1006" mass="116649">MSVARNIFRAIHEGRWLSIEYVNADAKTTYYWISISNIEIKNYNGKYRVQLNVFGLHLGLRTCKQLFMYCDGIRNAEIIEGSFAPRNEKLIYDINANPSKYSSIFTNSHNIGILNYLQECEKLSSDSYLKSFRLLEHLDESKFHNGTYRLTEEENNSLIDYFVNRQNKRSKGEIVPIEKLGLNKLSIKNEKGLYVLAYNELLFDIQNQSLRLQREPTILKKFVLKNGNISQTVKISKYLHEDELFLLENFDANEKKIKDAIIENKQLNYKELVDDMPHIVALESSTCDLTSEYNAIAESLDKKNLSTPLRAFFGEFLSRSRKRKNYPIAVLDNKVNLDQLLAIHKTLKYPMAYIQGPPGTGKTRTIVNTIISAFFNNKTVLLSSQNNHPVDGAVEQLKNIEIHQKRIPFPILRLGNNEEVKNSLDYIKEIYEFTQNWKIRDEALDDFNAEKKENTAKLAAYLEKYEDKLDLLERKEAIEDFLRQNKAFDISINIQSKQLDQILKDIESLGEISADQALSYLPNDYEKFLYYIRFLSAKCIQRLKEPKYKELWEIVNCEDRDAAVKRFNKYLKDDGNLNNLQKVFPVIATTSQSAKKLGSPKIHFDLTILDEASQCNIAMSLLPILRGESLMLVGDPQQLNPVITLDDLDNKRLIEKYKIAPEYDYKKNSIYKSYLAADSISDEVLLSHHYRSVKEIIGFNNKKYYNNKLQIDTPKRNSPPLVFQETANEDPVNRNTSLNEAQTIADFVANHPEKSIGIITPFVAQKQLIDQELSSRGVAATCGTVHTFQGDEKDIILFSFALTKRTSQNTYNWFAGNKELINVAVSRAKEELVIFSNSETLNRLRKDNDDLYELVQYVQTKGEYKVTPKHSHSRALGVKTYSTKTESDFFENISHVLSVVDPRKRYSVKKDVPIAQVFQKNKSSDNLFYSGRFDFVLYEKDGQYEVPILAIELDGEEHRTNENRIRCDKAKERICKDHFFELIRIPNSYARRYNHIKEILIEYFKR</sequence>
<keyword evidence="5" id="KW-0347">Helicase</keyword>
<dbReference type="InterPro" id="IPR045055">
    <property type="entry name" value="DNA2/NAM7-like"/>
</dbReference>
<proteinExistence type="predicted"/>
<keyword evidence="5" id="KW-0378">Hydrolase</keyword>
<dbReference type="Gene3D" id="3.40.50.300">
    <property type="entry name" value="P-loop containing nucleotide triphosphate hydrolases"/>
    <property type="match status" value="2"/>
</dbReference>
<keyword evidence="5" id="KW-0547">Nucleotide-binding</keyword>
<keyword evidence="1" id="KW-0175">Coiled coil</keyword>
<dbReference type="CDD" id="cd18808">
    <property type="entry name" value="SF1_C_Upf1"/>
    <property type="match status" value="1"/>
</dbReference>
<keyword evidence="6" id="KW-1185">Reference proteome</keyword>